<protein>
    <submittedName>
        <fullName evidence="3">Gram-positive signal peptide protein, YSIRK family</fullName>
    </submittedName>
</protein>
<accession>D0CDH7</accession>
<dbReference type="AlphaFoldDB" id="D0CDH7"/>
<organism evidence="3 4">
    <name type="scientific">Acinetobacter baumannii (strain ATCC 19606 / DSM 30007 / JCM 6841 / CCUG 19606 / CIP 70.34 / NBRC 109757 / NCIMB 12457 / NCTC 12156 / 81)</name>
    <dbReference type="NCBI Taxonomy" id="575584"/>
    <lineage>
        <taxon>Bacteria</taxon>
        <taxon>Pseudomonadati</taxon>
        <taxon>Pseudomonadota</taxon>
        <taxon>Gammaproteobacteria</taxon>
        <taxon>Moraxellales</taxon>
        <taxon>Moraxellaceae</taxon>
        <taxon>Acinetobacter</taxon>
        <taxon>Acinetobacter calcoaceticus/baumannii complex</taxon>
    </lineage>
</organism>
<keyword evidence="1" id="KW-0175">Coiled coil</keyword>
<feature type="chain" id="PRO_5003006513" evidence="2">
    <location>
        <begin position="45"/>
        <end position="222"/>
    </location>
</feature>
<sequence>MTYLSFLGNFMNKRMKYAFYRNCLSVSIGIASCGALFFSSPTLAANAAPKAVWYRYYDQHGIANISTSVTPAHIRYGYEALDQNMQVIKRNHPYNSEADLNQSSQRALSARYREEDNKLKRAYSNSKTATIKRDQALLAIKKQINYQQDQLSQLQQDKILFKRQEMEYFRKGEQVPERHKTLIENNLMNINKVKQTLEILSKTYNRTNKDYENIIERLKKLE</sequence>
<dbReference type="BioCyc" id="ABAU575584-HMP:GM69-2855-MONOMER"/>
<keyword evidence="2" id="KW-0732">Signal</keyword>
<dbReference type="EMBL" id="GG704577">
    <property type="protein sequence ID" value="EEX02616.1"/>
    <property type="molecule type" value="Genomic_DNA"/>
</dbReference>
<evidence type="ECO:0000313" key="3">
    <source>
        <dbReference type="EMBL" id="EEX02616.1"/>
    </source>
</evidence>
<dbReference type="Proteomes" id="UP000005740">
    <property type="component" value="Unassembled WGS sequence"/>
</dbReference>
<feature type="coiled-coil region" evidence="1">
    <location>
        <begin position="190"/>
        <end position="221"/>
    </location>
</feature>
<name>D0CDH7_ACIB2</name>
<evidence type="ECO:0000256" key="1">
    <source>
        <dbReference type="SAM" id="Coils"/>
    </source>
</evidence>
<proteinExistence type="predicted"/>
<reference evidence="4" key="1">
    <citation type="journal article" date="2012" name="PLoS ONE">
        <title>The success of Acinetobacter species; genetic, metabolic and virulence attributes.</title>
        <authorList>
            <person name="Peleg A.Y."/>
            <person name="de Breij A."/>
            <person name="Adams M.D."/>
            <person name="Cerqueira G.M."/>
            <person name="Mocali S."/>
            <person name="Galardini M."/>
            <person name="Nibbering P.H."/>
            <person name="Earl A.M."/>
            <person name="Ward D.V."/>
            <person name="Paterson D.L."/>
            <person name="Seifert H."/>
            <person name="Dijkshoorn L."/>
        </authorList>
    </citation>
    <scope>NUCLEOTIDE SEQUENCE [LARGE SCALE GENOMIC DNA]</scope>
    <source>
        <strain evidence="4">ATCC 19606 / DSM 30007 / JCM 6841 / CCUG 19606 / CIP 70.34 / NBRC 109757 / NCIMB 12457 / NCTC 12156 / 81</strain>
    </source>
</reference>
<evidence type="ECO:0000256" key="2">
    <source>
        <dbReference type="SAM" id="SignalP"/>
    </source>
</evidence>
<evidence type="ECO:0000313" key="4">
    <source>
        <dbReference type="Proteomes" id="UP000005740"/>
    </source>
</evidence>
<feature type="signal peptide" evidence="2">
    <location>
        <begin position="1"/>
        <end position="44"/>
    </location>
</feature>
<gene>
    <name evidence="3" type="ORF">HMPREF0010_02807</name>
</gene>